<evidence type="ECO:0000313" key="1">
    <source>
        <dbReference type="EMBL" id="SIS68808.1"/>
    </source>
</evidence>
<dbReference type="OrthoDB" id="1495912at2"/>
<gene>
    <name evidence="1" type="ORF">SAMN05421789_104219</name>
</gene>
<dbReference type="Proteomes" id="UP000185839">
    <property type="component" value="Unassembled WGS sequence"/>
</dbReference>
<dbReference type="STRING" id="713588.SAMN05421789_104219"/>
<protein>
    <submittedName>
        <fullName evidence="1">Uncharacterized protein</fullName>
    </submittedName>
</protein>
<reference evidence="2" key="1">
    <citation type="submission" date="2017-01" db="EMBL/GenBank/DDBJ databases">
        <authorList>
            <person name="Varghese N."/>
            <person name="Submissions S."/>
        </authorList>
    </citation>
    <scope>NUCLEOTIDE SEQUENCE [LARGE SCALE GENOMIC DNA]</scope>
    <source>
        <strain evidence="2">DSM 23145</strain>
    </source>
</reference>
<sequence>MDQRIFQELKKSSELKLTQLNAEFSKVMEDDFNAILENSVNRMQREGRISSSDIDNAKRNINIYLEHLAQNRERQFGGRDILRYKSLNESKSSICPLWPIC</sequence>
<keyword evidence="2" id="KW-1185">Reference proteome</keyword>
<dbReference type="RefSeq" id="WP_076386423.1">
    <property type="nucleotide sequence ID" value="NZ_FTOI01000004.1"/>
</dbReference>
<dbReference type="EMBL" id="FTOI01000004">
    <property type="protein sequence ID" value="SIS68808.1"/>
    <property type="molecule type" value="Genomic_DNA"/>
</dbReference>
<dbReference type="AlphaFoldDB" id="A0A1N7L4P1"/>
<accession>A0A1N7L4P1</accession>
<proteinExistence type="predicted"/>
<evidence type="ECO:0000313" key="2">
    <source>
        <dbReference type="Proteomes" id="UP000185839"/>
    </source>
</evidence>
<name>A0A1N7L4P1_9FLAO</name>
<organism evidence="1 2">
    <name type="scientific">Kaistella chaponensis</name>
    <dbReference type="NCBI Taxonomy" id="713588"/>
    <lineage>
        <taxon>Bacteria</taxon>
        <taxon>Pseudomonadati</taxon>
        <taxon>Bacteroidota</taxon>
        <taxon>Flavobacteriia</taxon>
        <taxon>Flavobacteriales</taxon>
        <taxon>Weeksellaceae</taxon>
        <taxon>Chryseobacterium group</taxon>
        <taxon>Kaistella</taxon>
    </lineage>
</organism>